<dbReference type="EMBL" id="JBHFEH010000001">
    <property type="protein sequence ID" value="KAL2058849.1"/>
    <property type="molecule type" value="Genomic_DNA"/>
</dbReference>
<organism evidence="2 3">
    <name type="scientific">Lepraria finkii</name>
    <dbReference type="NCBI Taxonomy" id="1340010"/>
    <lineage>
        <taxon>Eukaryota</taxon>
        <taxon>Fungi</taxon>
        <taxon>Dikarya</taxon>
        <taxon>Ascomycota</taxon>
        <taxon>Pezizomycotina</taxon>
        <taxon>Lecanoromycetes</taxon>
        <taxon>OSLEUM clade</taxon>
        <taxon>Lecanoromycetidae</taxon>
        <taxon>Lecanorales</taxon>
        <taxon>Lecanorineae</taxon>
        <taxon>Stereocaulaceae</taxon>
        <taxon>Lepraria</taxon>
    </lineage>
</organism>
<accession>A0ABR4BPX9</accession>
<gene>
    <name evidence="2" type="ORF">ABVK25_000141</name>
</gene>
<feature type="compositionally biased region" description="Basic and acidic residues" evidence="1">
    <location>
        <begin position="22"/>
        <end position="36"/>
    </location>
</feature>
<evidence type="ECO:0000256" key="1">
    <source>
        <dbReference type="SAM" id="MobiDB-lite"/>
    </source>
</evidence>
<proteinExistence type="predicted"/>
<evidence type="ECO:0000313" key="2">
    <source>
        <dbReference type="EMBL" id="KAL2058849.1"/>
    </source>
</evidence>
<reference evidence="2 3" key="1">
    <citation type="submission" date="2024-09" db="EMBL/GenBank/DDBJ databases">
        <title>Rethinking Asexuality: The Enigmatic Case of Functional Sexual Genes in Lepraria (Stereocaulaceae).</title>
        <authorList>
            <person name="Doellman M."/>
            <person name="Sun Y."/>
            <person name="Barcenas-Pena A."/>
            <person name="Lumbsch H.T."/>
            <person name="Grewe F."/>
        </authorList>
    </citation>
    <scope>NUCLEOTIDE SEQUENCE [LARGE SCALE GENOMIC DNA]</scope>
    <source>
        <strain evidence="2 3">Grewe 0041</strain>
    </source>
</reference>
<keyword evidence="3" id="KW-1185">Reference proteome</keyword>
<dbReference type="Gene3D" id="3.30.70.100">
    <property type="match status" value="2"/>
</dbReference>
<comment type="caution">
    <text evidence="2">The sequence shown here is derived from an EMBL/GenBank/DDBJ whole genome shotgun (WGS) entry which is preliminary data.</text>
</comment>
<protein>
    <recommendedName>
        <fullName evidence="4">ABM domain-containing protein</fullName>
    </recommendedName>
</protein>
<feature type="region of interest" description="Disordered" evidence="1">
    <location>
        <begin position="18"/>
        <end position="47"/>
    </location>
</feature>
<name>A0ABR4BPX9_9LECA</name>
<dbReference type="Proteomes" id="UP001590951">
    <property type="component" value="Unassembled WGS sequence"/>
</dbReference>
<evidence type="ECO:0000313" key="3">
    <source>
        <dbReference type="Proteomes" id="UP001590951"/>
    </source>
</evidence>
<sequence>MTLPTLPFESTNCALNLLNPHTENHGTHNRDRHDPSQRGSRHQRSLVPAGKVWQSTLDTVSQQDGFQRAYYGREIENPSVVQLLVGEKFSKLGLLQAPPKIHRDPVYGPFAKHLMTIVDGPLTMHHANFTPHPPSAALSHTTSPVTEVLTCVLPSQDESFEKNVNKFLDIIKEKAEGGKAAAQGWIIEDVEHENLGAGKKGKAFVCMMGWESLDAHLKFRETSDFKDNIHLLREGPVGVEVHHTAFVET</sequence>
<evidence type="ECO:0008006" key="4">
    <source>
        <dbReference type="Google" id="ProtNLM"/>
    </source>
</evidence>